<dbReference type="GO" id="GO:0003918">
    <property type="term" value="F:DNA topoisomerase type II (double strand cut, ATP-hydrolyzing) activity"/>
    <property type="evidence" value="ECO:0007669"/>
    <property type="project" value="UniProtKB-UniRule"/>
</dbReference>
<dbReference type="PRINTS" id="PR01552">
    <property type="entry name" value="TPISMRASE6A"/>
</dbReference>
<dbReference type="EC" id="5.6.2.2" evidence="12"/>
<dbReference type="GO" id="GO:0042138">
    <property type="term" value="P:meiotic DNA double-strand break formation"/>
    <property type="evidence" value="ECO:0007669"/>
    <property type="project" value="TreeGrafter"/>
</dbReference>
<dbReference type="AlphaFoldDB" id="A0A199VB59"/>
<dbReference type="GO" id="GO:0006265">
    <property type="term" value="P:DNA topological change"/>
    <property type="evidence" value="ECO:0007669"/>
    <property type="project" value="UniProtKB-UniRule"/>
</dbReference>
<keyword evidence="11 12" id="KW-0539">Nucleus</keyword>
<evidence type="ECO:0000256" key="12">
    <source>
        <dbReference type="HAMAP-Rule" id="MF_03164"/>
    </source>
</evidence>
<organism evidence="18 19">
    <name type="scientific">Ananas comosus</name>
    <name type="common">Pineapple</name>
    <name type="synonym">Ananas ananas</name>
    <dbReference type="NCBI Taxonomy" id="4615"/>
    <lineage>
        <taxon>Eukaryota</taxon>
        <taxon>Viridiplantae</taxon>
        <taxon>Streptophyta</taxon>
        <taxon>Embryophyta</taxon>
        <taxon>Tracheophyta</taxon>
        <taxon>Spermatophyta</taxon>
        <taxon>Magnoliopsida</taxon>
        <taxon>Liliopsida</taxon>
        <taxon>Poales</taxon>
        <taxon>Bromeliaceae</taxon>
        <taxon>Bromelioideae</taxon>
        <taxon>Ananas</taxon>
    </lineage>
</organism>
<evidence type="ECO:0000256" key="4">
    <source>
        <dbReference type="ARBA" id="ARBA00006559"/>
    </source>
</evidence>
<feature type="binding site" evidence="12">
    <location>
        <position position="581"/>
    </location>
    <ligand>
        <name>Mg(2+)</name>
        <dbReference type="ChEBI" id="CHEBI:18420"/>
    </ligand>
</feature>
<comment type="subunit">
    <text evidence="12">Homodimer. Heterotetramer of two TOP6A and two TOP6B subunits.</text>
</comment>
<dbReference type="InterPro" id="IPR002815">
    <property type="entry name" value="Spo11/TopoVI_A"/>
</dbReference>
<evidence type="ECO:0000256" key="10">
    <source>
        <dbReference type="ARBA" id="ARBA00023235"/>
    </source>
</evidence>
<sequence length="700" mass="76812">MATPLPATPRSIHGEKTHPFPAIPLLRNPNHSTPTLRSFSLPIKRAVRSTPLLSISAKSDSLGSSAAVASEEDLASSLKGVEVFDLTGKAIPIVNLWRDRRAVVAFARHFGCVLCRKRADLLASKQEVMAAAGVALALIGPGTVDQAKAFSEQTKFKGEIYADPNHSSYDALKFAYGVSTTFTPSAGLKIIQLYMEGYRQDWELSFKQNTVSKGGWQQGGILVAGPGVNNILYIHKDKEAGDDPNIEDKRRRPDSASSAAAPPPPPPKKKDKPRGSSSYAQDLRKQLKPDAEILATVRRIYEESSSSSSANTSTHAPNNPDGANNGEAAKTLTLADLNLSSSCREVADLDSPSVLRAIERSILAVARSILSGRGFSFSVPSRSSSNQLFVPELDRIVLRSRSSSRPFAHLSTVRKATITARVLSLVHAVLLRGIHVTKRDLFYTDAKLFGDQSHSDAVLDDVSCMLGCTRSSLHVVASEKGVVVGRLVFSDDGDRIDCTRMGIGGKAIPPNIDRVSNLQSDALFVLLVEKDAAFMRLAEDRFYNRFPCIILTAKGQPDVATRLFLRKLKAELRLPVLALVDSDPYGLKILSVYMCGSKNMSYDSSNLTTPDIKWLGVRPSDLDKYRVPEQCRLAMTEQDVKAGRDLLEEDFVRRNAGWVRELETMLRARQKAEIQALSSFGFQYLTEVYLPLKLQQQDWL</sequence>
<dbReference type="Pfam" id="PF20768">
    <property type="entry name" value="Topo_VI_alpha"/>
    <property type="match status" value="1"/>
</dbReference>
<dbReference type="HAMAP" id="MF_00132">
    <property type="entry name" value="Top6A"/>
    <property type="match status" value="1"/>
</dbReference>
<feature type="active site" description="O-(5'-phospho-DNA)-tyrosine intermediate" evidence="13">
    <location>
        <position position="443"/>
    </location>
</feature>
<comment type="cofactor">
    <cofactor evidence="2 12">
        <name>Mg(2+)</name>
        <dbReference type="ChEBI" id="CHEBI:18420"/>
    </cofactor>
</comment>
<dbReference type="CDD" id="cd00223">
    <property type="entry name" value="TOPRIM_TopoIIB_SPO"/>
    <property type="match status" value="1"/>
</dbReference>
<dbReference type="FunFam" id="3.40.1360.10:FF:000003">
    <property type="entry name" value="DNA topoisomerase 6 subunit A"/>
    <property type="match status" value="1"/>
</dbReference>
<comment type="subcellular location">
    <subcellularLocation>
        <location evidence="3 12">Nucleus</location>
    </subcellularLocation>
</comment>
<dbReference type="Pfam" id="PF04406">
    <property type="entry name" value="TP6A_N"/>
    <property type="match status" value="1"/>
</dbReference>
<evidence type="ECO:0000256" key="6">
    <source>
        <dbReference type="ARBA" id="ARBA00022741"/>
    </source>
</evidence>
<evidence type="ECO:0000256" key="3">
    <source>
        <dbReference type="ARBA" id="ARBA00004123"/>
    </source>
</evidence>
<dbReference type="FunFam" id="1.10.10.10:FF:000387">
    <property type="entry name" value="DNA topoisomerase 6 subunit A"/>
    <property type="match status" value="1"/>
</dbReference>
<feature type="region of interest" description="Disordered" evidence="14">
    <location>
        <begin position="1"/>
        <end position="21"/>
    </location>
</feature>
<comment type="caution">
    <text evidence="18">The sequence shown here is derived from an EMBL/GenBank/DDBJ whole genome shotgun (WGS) entry which is preliminary data.</text>
</comment>
<comment type="function">
    <text evidence="12">Component of the DNA topoisomerase VI involved in chromatin organization and progression of endoreduplication cycles. Relaxes both positive and negative superturns and exhibits a strong decatenase activity.</text>
</comment>
<protein>
    <recommendedName>
        <fullName evidence="12">DNA topoisomerase 6 subunit A</fullName>
        <ecNumber evidence="12">5.6.2.2</ecNumber>
    </recommendedName>
</protein>
<feature type="region of interest" description="Disordered" evidence="14">
    <location>
        <begin position="239"/>
        <end position="285"/>
    </location>
</feature>
<name>A0A199VB59_ANACO</name>
<dbReference type="PRINTS" id="PR01550">
    <property type="entry name" value="TOP6AFAMILY"/>
</dbReference>
<keyword evidence="6 12" id="KW-0547">Nucleotide-binding</keyword>
<evidence type="ECO:0000313" key="19">
    <source>
        <dbReference type="Proteomes" id="UP000092600"/>
    </source>
</evidence>
<evidence type="ECO:0000256" key="1">
    <source>
        <dbReference type="ARBA" id="ARBA00000185"/>
    </source>
</evidence>
<comment type="catalytic activity">
    <reaction evidence="1 12 13">
        <text>ATP-dependent breakage, passage and rejoining of double-stranded DNA.</text>
        <dbReference type="EC" id="5.6.2.2"/>
    </reaction>
</comment>
<evidence type="ECO:0000259" key="17">
    <source>
        <dbReference type="Pfam" id="PF21180"/>
    </source>
</evidence>
<dbReference type="InterPro" id="IPR034136">
    <property type="entry name" value="TOPRIM_Topo6A/Spo11"/>
</dbReference>
<feature type="domain" description="Spo11/DNA topoisomerase VI subunit A N-terminal" evidence="15">
    <location>
        <begin position="414"/>
        <end position="475"/>
    </location>
</feature>
<dbReference type="GO" id="GO:0000228">
    <property type="term" value="C:nuclear chromosome"/>
    <property type="evidence" value="ECO:0007669"/>
    <property type="project" value="TreeGrafter"/>
</dbReference>
<evidence type="ECO:0000256" key="7">
    <source>
        <dbReference type="ARBA" id="ARBA00022842"/>
    </source>
</evidence>
<gene>
    <name evidence="12" type="primary">TOP6A</name>
    <name evidence="18" type="ORF">ACMD2_01481</name>
</gene>
<feature type="binding site" evidence="12">
    <location>
        <position position="529"/>
    </location>
    <ligand>
        <name>Mg(2+)</name>
        <dbReference type="ChEBI" id="CHEBI:18420"/>
    </ligand>
</feature>
<dbReference type="Pfam" id="PF13911">
    <property type="entry name" value="AhpC-TSA_2"/>
    <property type="match status" value="1"/>
</dbReference>
<dbReference type="InterPro" id="IPR032801">
    <property type="entry name" value="PXL2A/B/C"/>
</dbReference>
<keyword evidence="8 12" id="KW-0799">Topoisomerase</keyword>
<dbReference type="GO" id="GO:0009330">
    <property type="term" value="C:DNA topoisomerase type II (double strand cut, ATP-hydrolyzing) complex"/>
    <property type="evidence" value="ECO:0007669"/>
    <property type="project" value="UniProtKB-UniRule"/>
</dbReference>
<evidence type="ECO:0000256" key="8">
    <source>
        <dbReference type="ARBA" id="ARBA00023029"/>
    </source>
</evidence>
<dbReference type="EMBL" id="LSRQ01002444">
    <property type="protein sequence ID" value="OAY74319.1"/>
    <property type="molecule type" value="Genomic_DNA"/>
</dbReference>
<feature type="domain" description="Topoisomerase 6 subunit A/Spo11 TOPRIM" evidence="17">
    <location>
        <begin position="524"/>
        <end position="694"/>
    </location>
</feature>
<dbReference type="Pfam" id="PF21180">
    <property type="entry name" value="TOP6A-Spo11_Toprim"/>
    <property type="match status" value="1"/>
</dbReference>
<dbReference type="GO" id="GO:0003677">
    <property type="term" value="F:DNA binding"/>
    <property type="evidence" value="ECO:0007669"/>
    <property type="project" value="UniProtKB-UniRule"/>
</dbReference>
<dbReference type="PANTHER" id="PTHR10848:SF4">
    <property type="entry name" value="DNA TOPOISOMERASE 6 SUBUNIT A"/>
    <property type="match status" value="1"/>
</dbReference>
<evidence type="ECO:0000256" key="14">
    <source>
        <dbReference type="SAM" id="MobiDB-lite"/>
    </source>
</evidence>
<accession>A0A199VB59</accession>
<feature type="compositionally biased region" description="Basic and acidic residues" evidence="14">
    <location>
        <begin position="239"/>
        <end position="254"/>
    </location>
</feature>
<dbReference type="Gene3D" id="3.40.1360.10">
    <property type="match status" value="1"/>
</dbReference>
<feature type="active site" description="Nucleophile" evidence="12">
    <location>
        <position position="443"/>
    </location>
</feature>
<dbReference type="Proteomes" id="UP000092600">
    <property type="component" value="Unassembled WGS sequence"/>
</dbReference>
<dbReference type="SUPFAM" id="SSF52833">
    <property type="entry name" value="Thioredoxin-like"/>
    <property type="match status" value="1"/>
</dbReference>
<keyword evidence="7 12" id="KW-0460">Magnesium</keyword>
<feature type="region of interest" description="Disordered" evidence="14">
    <location>
        <begin position="304"/>
        <end position="327"/>
    </location>
</feature>
<reference evidence="18 19" key="1">
    <citation type="journal article" date="2016" name="DNA Res.">
        <title>The draft genome of MD-2 pineapple using hybrid error correction of long reads.</title>
        <authorList>
            <person name="Redwan R.M."/>
            <person name="Saidin A."/>
            <person name="Kumar S.V."/>
        </authorList>
    </citation>
    <scope>NUCLEOTIDE SEQUENCE [LARGE SCALE GENOMIC DNA]</scope>
    <source>
        <strain evidence="19">cv. MD2</strain>
        <tissue evidence="18">Leaf</tissue>
    </source>
</reference>
<dbReference type="SUPFAM" id="SSF56726">
    <property type="entry name" value="DNA topoisomerase IV, alpha subunit"/>
    <property type="match status" value="1"/>
</dbReference>
<evidence type="ECO:0000259" key="16">
    <source>
        <dbReference type="Pfam" id="PF20768"/>
    </source>
</evidence>
<dbReference type="InterPro" id="IPR049333">
    <property type="entry name" value="Topo_VI_alpha"/>
</dbReference>
<feature type="domain" description="Type II DNA topoisomerase VI subunit A all-beta" evidence="16">
    <location>
        <begin position="479"/>
        <end position="515"/>
    </location>
</feature>
<evidence type="ECO:0000256" key="13">
    <source>
        <dbReference type="PROSITE-ProRule" id="PRU01385"/>
    </source>
</evidence>
<dbReference type="GO" id="GO:0007131">
    <property type="term" value="P:reciprocal meiotic recombination"/>
    <property type="evidence" value="ECO:0007669"/>
    <property type="project" value="TreeGrafter"/>
</dbReference>
<evidence type="ECO:0000256" key="9">
    <source>
        <dbReference type="ARBA" id="ARBA00023125"/>
    </source>
</evidence>
<evidence type="ECO:0000256" key="5">
    <source>
        <dbReference type="ARBA" id="ARBA00022723"/>
    </source>
</evidence>
<dbReference type="Gene3D" id="3.40.30.10">
    <property type="entry name" value="Glutaredoxin"/>
    <property type="match status" value="1"/>
</dbReference>
<evidence type="ECO:0000256" key="11">
    <source>
        <dbReference type="ARBA" id="ARBA00023242"/>
    </source>
</evidence>
<keyword evidence="5 12" id="KW-0479">Metal-binding</keyword>
<dbReference type="GO" id="GO:0000287">
    <property type="term" value="F:magnesium ion binding"/>
    <property type="evidence" value="ECO:0007669"/>
    <property type="project" value="UniProtKB-UniRule"/>
</dbReference>
<dbReference type="CDD" id="cd02970">
    <property type="entry name" value="PRX_like2"/>
    <property type="match status" value="1"/>
</dbReference>
<dbReference type="InterPro" id="IPR036388">
    <property type="entry name" value="WH-like_DNA-bd_sf"/>
</dbReference>
<dbReference type="InterPro" id="IPR036249">
    <property type="entry name" value="Thioredoxin-like_sf"/>
</dbReference>
<evidence type="ECO:0000313" key="18">
    <source>
        <dbReference type="EMBL" id="OAY74319.1"/>
    </source>
</evidence>
<dbReference type="PROSITE" id="PS52041">
    <property type="entry name" value="TOPO_IIB"/>
    <property type="match status" value="1"/>
</dbReference>
<keyword evidence="10 12" id="KW-0413">Isomerase</keyword>
<dbReference type="GO" id="GO:0005524">
    <property type="term" value="F:ATP binding"/>
    <property type="evidence" value="ECO:0007669"/>
    <property type="project" value="InterPro"/>
</dbReference>
<proteinExistence type="inferred from homology"/>
<dbReference type="InterPro" id="IPR013049">
    <property type="entry name" value="Spo11/TopoVI_A_N"/>
</dbReference>
<keyword evidence="9 12" id="KW-0238">DNA-binding</keyword>
<comment type="similarity">
    <text evidence="4 12 13">Belongs to the TOP6A family.</text>
</comment>
<dbReference type="InterPro" id="IPR036078">
    <property type="entry name" value="Spo11/TopoVI_A_sf"/>
</dbReference>
<evidence type="ECO:0000259" key="15">
    <source>
        <dbReference type="Pfam" id="PF04406"/>
    </source>
</evidence>
<dbReference type="InterPro" id="IPR004085">
    <property type="entry name" value="TopoVI_A"/>
</dbReference>
<dbReference type="STRING" id="4615.A0A199VB59"/>
<dbReference type="PANTHER" id="PTHR10848">
    <property type="entry name" value="MEIOTIC RECOMBINATION PROTEIN SPO11"/>
    <property type="match status" value="1"/>
</dbReference>
<dbReference type="Gene3D" id="1.10.10.10">
    <property type="entry name" value="Winged helix-like DNA-binding domain superfamily/Winged helix DNA-binding domain"/>
    <property type="match status" value="1"/>
</dbReference>
<evidence type="ECO:0000256" key="2">
    <source>
        <dbReference type="ARBA" id="ARBA00001946"/>
    </source>
</evidence>
<dbReference type="GO" id="GO:0000706">
    <property type="term" value="P:meiotic DNA double-strand break processing"/>
    <property type="evidence" value="ECO:0007669"/>
    <property type="project" value="TreeGrafter"/>
</dbReference>